<name>A0A8J2HQD7_COTCN</name>
<dbReference type="AlphaFoldDB" id="A0A8J2HQD7"/>
<evidence type="ECO:0000313" key="2">
    <source>
        <dbReference type="Proteomes" id="UP000786811"/>
    </source>
</evidence>
<accession>A0A8J2HQD7</accession>
<protein>
    <submittedName>
        <fullName evidence="1">Uncharacterized protein</fullName>
    </submittedName>
</protein>
<evidence type="ECO:0000313" key="1">
    <source>
        <dbReference type="EMBL" id="CAG5106500.1"/>
    </source>
</evidence>
<reference evidence="1" key="1">
    <citation type="submission" date="2021-04" db="EMBL/GenBank/DDBJ databases">
        <authorList>
            <person name="Chebbi M.A.C M."/>
        </authorList>
    </citation>
    <scope>NUCLEOTIDE SEQUENCE</scope>
</reference>
<organism evidence="1 2">
    <name type="scientific">Cotesia congregata</name>
    <name type="common">Parasitoid wasp</name>
    <name type="synonym">Apanteles congregatus</name>
    <dbReference type="NCBI Taxonomy" id="51543"/>
    <lineage>
        <taxon>Eukaryota</taxon>
        <taxon>Metazoa</taxon>
        <taxon>Ecdysozoa</taxon>
        <taxon>Arthropoda</taxon>
        <taxon>Hexapoda</taxon>
        <taxon>Insecta</taxon>
        <taxon>Pterygota</taxon>
        <taxon>Neoptera</taxon>
        <taxon>Endopterygota</taxon>
        <taxon>Hymenoptera</taxon>
        <taxon>Apocrita</taxon>
        <taxon>Ichneumonoidea</taxon>
        <taxon>Braconidae</taxon>
        <taxon>Microgastrinae</taxon>
        <taxon>Cotesia</taxon>
    </lineage>
</organism>
<sequence>MKLDVSDVMYDNSSVSSDSGTSQSSHASHDFLSNIANATIPNSIAGSINNGNSAVKKRNRINISWCDVLAMTQDIFFFILCPHNAPHIYYCHCCKNVCLYLCIWFLSLDKIPEIRTID</sequence>
<keyword evidence="2" id="KW-1185">Reference proteome</keyword>
<comment type="caution">
    <text evidence="1">The sequence shown here is derived from an EMBL/GenBank/DDBJ whole genome shotgun (WGS) entry which is preliminary data.</text>
</comment>
<dbReference type="EMBL" id="CAJNRD030001124">
    <property type="protein sequence ID" value="CAG5106500.1"/>
    <property type="molecule type" value="Genomic_DNA"/>
</dbReference>
<gene>
    <name evidence="1" type="ORF">HICCMSTLAB_LOCUS12291</name>
</gene>
<dbReference type="Proteomes" id="UP000786811">
    <property type="component" value="Unassembled WGS sequence"/>
</dbReference>
<proteinExistence type="predicted"/>